<dbReference type="AlphaFoldDB" id="A0A3E0WPU6"/>
<dbReference type="InterPro" id="IPR008030">
    <property type="entry name" value="NmrA-like"/>
</dbReference>
<evidence type="ECO:0000313" key="2">
    <source>
        <dbReference type="EMBL" id="RFA34429.1"/>
    </source>
</evidence>
<proteinExistence type="predicted"/>
<gene>
    <name evidence="2" type="ORF">CAL65_15480</name>
</gene>
<dbReference type="RefSeq" id="WP_116303028.1">
    <property type="nucleotide sequence ID" value="NZ_NFZV01000016.1"/>
</dbReference>
<comment type="caution">
    <text evidence="2">The sequence shown here is derived from an EMBL/GenBank/DDBJ whole genome shotgun (WGS) entry which is preliminary data.</text>
</comment>
<dbReference type="Gene3D" id="3.40.50.720">
    <property type="entry name" value="NAD(P)-binding Rossmann-like Domain"/>
    <property type="match status" value="1"/>
</dbReference>
<accession>A0A3E0WPU6</accession>
<dbReference type="EMBL" id="NFZW01000016">
    <property type="protein sequence ID" value="RFA34429.1"/>
    <property type="molecule type" value="Genomic_DNA"/>
</dbReference>
<dbReference type="OrthoDB" id="109735at2"/>
<dbReference type="Gene3D" id="3.90.25.10">
    <property type="entry name" value="UDP-galactose 4-epimerase, domain 1"/>
    <property type="match status" value="1"/>
</dbReference>
<keyword evidence="3" id="KW-1185">Reference proteome</keyword>
<evidence type="ECO:0000313" key="3">
    <source>
        <dbReference type="Proteomes" id="UP000256763"/>
    </source>
</evidence>
<dbReference type="SUPFAM" id="SSF51735">
    <property type="entry name" value="NAD(P)-binding Rossmann-fold domains"/>
    <property type="match status" value="1"/>
</dbReference>
<reference evidence="3" key="1">
    <citation type="submission" date="2017-05" db="EMBL/GenBank/DDBJ databases">
        <authorList>
            <person name="Sharma S."/>
            <person name="Sidhu C."/>
            <person name="Pinnaka A.K."/>
        </authorList>
    </citation>
    <scope>NUCLEOTIDE SEQUENCE [LARGE SCALE GENOMIC DNA]</scope>
    <source>
        <strain evidence="3">AK93</strain>
    </source>
</reference>
<protein>
    <recommendedName>
        <fullName evidence="1">NmrA-like domain-containing protein</fullName>
    </recommendedName>
</protein>
<dbReference type="Pfam" id="PF05368">
    <property type="entry name" value="NmrA"/>
    <property type="match status" value="1"/>
</dbReference>
<dbReference type="InterPro" id="IPR051604">
    <property type="entry name" value="Ergot_Alk_Oxidoreductase"/>
</dbReference>
<evidence type="ECO:0000259" key="1">
    <source>
        <dbReference type="Pfam" id="PF05368"/>
    </source>
</evidence>
<name>A0A3E0WPU6_9GAMM</name>
<dbReference type="CDD" id="cd05269">
    <property type="entry name" value="TMR_SDR_a"/>
    <property type="match status" value="1"/>
</dbReference>
<dbReference type="PANTHER" id="PTHR43162">
    <property type="match status" value="1"/>
</dbReference>
<dbReference type="Proteomes" id="UP000256763">
    <property type="component" value="Unassembled WGS sequence"/>
</dbReference>
<dbReference type="InterPro" id="IPR036291">
    <property type="entry name" value="NAD(P)-bd_dom_sf"/>
</dbReference>
<organism evidence="2 3">
    <name type="scientific">Alkalilimnicola ehrlichii</name>
    <dbReference type="NCBI Taxonomy" id="351052"/>
    <lineage>
        <taxon>Bacteria</taxon>
        <taxon>Pseudomonadati</taxon>
        <taxon>Pseudomonadota</taxon>
        <taxon>Gammaproteobacteria</taxon>
        <taxon>Chromatiales</taxon>
        <taxon>Ectothiorhodospiraceae</taxon>
        <taxon>Alkalilimnicola</taxon>
    </lineage>
</organism>
<sequence>MSILITGAGGTIGSILTELLRADGCTFRAAYHSPEKAEAAHRAGIDSVAIDFAVPDTLPPALDGIHTVFLLGTGVRGQGERELNLLHAARAANVRRVVKLSAWGAPLEQYQIASMHRAVERAIEESGLGWTFLRPNGYMQNFIHDAATIKEHGVIYQPAADARISHVDARDVARVAARVLTTPGHDGMAYELSGPAAISYAEAAAILSHALGKPVSYVPVPDAAAFKAMTSAGVPDFYASALIDLFQAYREGSGRGLALGVETVTGHPPIPFERFVADHLERFQ</sequence>
<dbReference type="PANTHER" id="PTHR43162:SF1">
    <property type="entry name" value="PRESTALK A DIFFERENTIATION PROTEIN A"/>
    <property type="match status" value="1"/>
</dbReference>
<feature type="domain" description="NmrA-like" evidence="1">
    <location>
        <begin position="3"/>
        <end position="251"/>
    </location>
</feature>